<dbReference type="Proteomes" id="UP001501243">
    <property type="component" value="Unassembled WGS sequence"/>
</dbReference>
<accession>A0ABP8QFD4</accession>
<name>A0ABP8QFD4_9BACT</name>
<gene>
    <name evidence="1" type="ORF">GCM10023172_25970</name>
</gene>
<evidence type="ECO:0000313" key="2">
    <source>
        <dbReference type="Proteomes" id="UP001501243"/>
    </source>
</evidence>
<dbReference type="EMBL" id="BAABGQ010000006">
    <property type="protein sequence ID" value="GAA4502506.1"/>
    <property type="molecule type" value="Genomic_DNA"/>
</dbReference>
<organism evidence="1 2">
    <name type="scientific">Hymenobacter ginsengisoli</name>
    <dbReference type="NCBI Taxonomy" id="1051626"/>
    <lineage>
        <taxon>Bacteria</taxon>
        <taxon>Pseudomonadati</taxon>
        <taxon>Bacteroidota</taxon>
        <taxon>Cytophagia</taxon>
        <taxon>Cytophagales</taxon>
        <taxon>Hymenobacteraceae</taxon>
        <taxon>Hymenobacter</taxon>
    </lineage>
</organism>
<comment type="caution">
    <text evidence="1">The sequence shown here is derived from an EMBL/GenBank/DDBJ whole genome shotgun (WGS) entry which is preliminary data.</text>
</comment>
<protein>
    <recommendedName>
        <fullName evidence="3">DUF4177 domain-containing protein</fullName>
    </recommendedName>
</protein>
<evidence type="ECO:0000313" key="1">
    <source>
        <dbReference type="EMBL" id="GAA4502506.1"/>
    </source>
</evidence>
<keyword evidence="2" id="KW-1185">Reference proteome</keyword>
<evidence type="ECO:0008006" key="3">
    <source>
        <dbReference type="Google" id="ProtNLM"/>
    </source>
</evidence>
<proteinExistence type="predicted"/>
<sequence>MTTLEGTKAYSCILFAPAFEGKTEIPLAVIATLNSDKYKELLLENMQRINGQLSALTVAGWELVQVYTPTTIANSRCYLFRKAKS</sequence>
<reference evidence="2" key="1">
    <citation type="journal article" date="2019" name="Int. J. Syst. Evol. Microbiol.">
        <title>The Global Catalogue of Microorganisms (GCM) 10K type strain sequencing project: providing services to taxonomists for standard genome sequencing and annotation.</title>
        <authorList>
            <consortium name="The Broad Institute Genomics Platform"/>
            <consortium name="The Broad Institute Genome Sequencing Center for Infectious Disease"/>
            <person name="Wu L."/>
            <person name="Ma J."/>
        </authorList>
    </citation>
    <scope>NUCLEOTIDE SEQUENCE [LARGE SCALE GENOMIC DNA]</scope>
    <source>
        <strain evidence="2">JCM 17841</strain>
    </source>
</reference>